<dbReference type="EMBL" id="JACNJH010000267">
    <property type="protein sequence ID" value="MBC8363180.1"/>
    <property type="molecule type" value="Genomic_DNA"/>
</dbReference>
<dbReference type="SUPFAM" id="SSF53335">
    <property type="entry name" value="S-adenosyl-L-methionine-dependent methyltransferases"/>
    <property type="match status" value="1"/>
</dbReference>
<dbReference type="GO" id="GO:0032259">
    <property type="term" value="P:methylation"/>
    <property type="evidence" value="ECO:0007669"/>
    <property type="project" value="UniProtKB-KW"/>
</dbReference>
<evidence type="ECO:0000313" key="1">
    <source>
        <dbReference type="EMBL" id="MBC8363180.1"/>
    </source>
</evidence>
<evidence type="ECO:0000313" key="2">
    <source>
        <dbReference type="Proteomes" id="UP000603434"/>
    </source>
</evidence>
<protein>
    <submittedName>
        <fullName evidence="1">Class I SAM-dependent methyltransferase</fullName>
    </submittedName>
</protein>
<dbReference type="GO" id="GO:0008168">
    <property type="term" value="F:methyltransferase activity"/>
    <property type="evidence" value="ECO:0007669"/>
    <property type="project" value="UniProtKB-KW"/>
</dbReference>
<reference evidence="1 2" key="1">
    <citation type="submission" date="2020-08" db="EMBL/GenBank/DDBJ databases">
        <title>Bridging the membrane lipid divide: bacteria of the FCB group superphylum have the potential to synthesize archaeal ether lipids.</title>
        <authorList>
            <person name="Villanueva L."/>
            <person name="Von Meijenfeldt F.A.B."/>
            <person name="Westbye A.B."/>
            <person name="Yadav S."/>
            <person name="Hopmans E.C."/>
            <person name="Dutilh B.E."/>
            <person name="Sinninghe Damste J.S."/>
        </authorList>
    </citation>
    <scope>NUCLEOTIDE SEQUENCE [LARGE SCALE GENOMIC DNA]</scope>
    <source>
        <strain evidence="1">NIOZ-UU30</strain>
    </source>
</reference>
<dbReference type="Proteomes" id="UP000603434">
    <property type="component" value="Unassembled WGS sequence"/>
</dbReference>
<dbReference type="PANTHER" id="PTHR43861">
    <property type="entry name" value="TRANS-ACONITATE 2-METHYLTRANSFERASE-RELATED"/>
    <property type="match status" value="1"/>
</dbReference>
<proteinExistence type="predicted"/>
<dbReference type="PANTHER" id="PTHR43861:SF6">
    <property type="entry name" value="METHYLTRANSFERASE TYPE 11"/>
    <property type="match status" value="1"/>
</dbReference>
<keyword evidence="1" id="KW-0808">Transferase</keyword>
<dbReference type="Pfam" id="PF13489">
    <property type="entry name" value="Methyltransf_23"/>
    <property type="match status" value="1"/>
</dbReference>
<dbReference type="AlphaFoldDB" id="A0A8J6NPU4"/>
<sequence length="279" mass="31568">MQTPDPCILCAAVEARIIHQKDRWQYLCCQSCKLVSLHPRPTSRMLMEQYRDYLPDRPEDIGQWEAMMKPVVAESANLIVSRSKTGGRTILDIGCGYGFFLHQMKSRGWQATGIEVSATGRQYARQKFGIHVFSEPLQNLSLAESAFDVVTLFYVIEHVFDPLDLLRRTHRVLKPGGLVLLRWPHTTPLVRMLGPLSKKLDLYHTPYHLYDFSPKTIATMLHLSGFKSIETLIAGHTLPAGRLNRWSSRVFGRLGDCFSAISNGRILLPGVSKTTLGFK</sequence>
<organism evidence="1 2">
    <name type="scientific">Candidatus Desulfatibia profunda</name>
    <dbReference type="NCBI Taxonomy" id="2841695"/>
    <lineage>
        <taxon>Bacteria</taxon>
        <taxon>Pseudomonadati</taxon>
        <taxon>Thermodesulfobacteriota</taxon>
        <taxon>Desulfobacteria</taxon>
        <taxon>Desulfobacterales</taxon>
        <taxon>Desulfobacterales incertae sedis</taxon>
        <taxon>Candidatus Desulfatibia</taxon>
    </lineage>
</organism>
<accession>A0A8J6NPU4</accession>
<dbReference type="Gene3D" id="3.40.50.150">
    <property type="entry name" value="Vaccinia Virus protein VP39"/>
    <property type="match status" value="1"/>
</dbReference>
<gene>
    <name evidence="1" type="ORF">H8E23_17490</name>
</gene>
<comment type="caution">
    <text evidence="1">The sequence shown here is derived from an EMBL/GenBank/DDBJ whole genome shotgun (WGS) entry which is preliminary data.</text>
</comment>
<dbReference type="InterPro" id="IPR029063">
    <property type="entry name" value="SAM-dependent_MTases_sf"/>
</dbReference>
<dbReference type="CDD" id="cd02440">
    <property type="entry name" value="AdoMet_MTases"/>
    <property type="match status" value="1"/>
</dbReference>
<name>A0A8J6NPU4_9BACT</name>
<keyword evidence="1" id="KW-0489">Methyltransferase</keyword>